<dbReference type="GO" id="GO:0016020">
    <property type="term" value="C:membrane"/>
    <property type="evidence" value="ECO:0007669"/>
    <property type="project" value="UniProtKB-SubCell"/>
</dbReference>
<evidence type="ECO:0000256" key="4">
    <source>
        <dbReference type="ARBA" id="ARBA00023136"/>
    </source>
</evidence>
<dbReference type="EMBL" id="JARKIE010000004">
    <property type="protein sequence ID" value="KAJ7708196.1"/>
    <property type="molecule type" value="Genomic_DNA"/>
</dbReference>
<dbReference type="Gene3D" id="1.20.1250.20">
    <property type="entry name" value="MFS general substrate transporter like domains"/>
    <property type="match status" value="2"/>
</dbReference>
<feature type="transmembrane region" description="Helical" evidence="5">
    <location>
        <begin position="460"/>
        <end position="488"/>
    </location>
</feature>
<feature type="transmembrane region" description="Helical" evidence="5">
    <location>
        <begin position="373"/>
        <end position="392"/>
    </location>
</feature>
<feature type="transmembrane region" description="Helical" evidence="5">
    <location>
        <begin position="57"/>
        <end position="79"/>
    </location>
</feature>
<keyword evidence="2 5" id="KW-0812">Transmembrane</keyword>
<evidence type="ECO:0000313" key="7">
    <source>
        <dbReference type="Proteomes" id="UP001221757"/>
    </source>
</evidence>
<gene>
    <name evidence="6" type="ORF">B0H17DRAFT_917285</name>
</gene>
<dbReference type="PANTHER" id="PTHR23507">
    <property type="entry name" value="ZGC:174356"/>
    <property type="match status" value="1"/>
</dbReference>
<protein>
    <submittedName>
        <fullName evidence="6">Major facilitator superfamily domain-containing protein</fullName>
    </submittedName>
</protein>
<evidence type="ECO:0000256" key="5">
    <source>
        <dbReference type="SAM" id="Phobius"/>
    </source>
</evidence>
<dbReference type="PANTHER" id="PTHR23507:SF1">
    <property type="entry name" value="FI18259P1-RELATED"/>
    <property type="match status" value="1"/>
</dbReference>
<dbReference type="Proteomes" id="UP001221757">
    <property type="component" value="Unassembled WGS sequence"/>
</dbReference>
<feature type="transmembrane region" description="Helical" evidence="5">
    <location>
        <begin position="277"/>
        <end position="301"/>
    </location>
</feature>
<dbReference type="GO" id="GO:0022857">
    <property type="term" value="F:transmembrane transporter activity"/>
    <property type="evidence" value="ECO:0007669"/>
    <property type="project" value="InterPro"/>
</dbReference>
<feature type="non-terminal residue" evidence="6">
    <location>
        <position position="1"/>
    </location>
</feature>
<evidence type="ECO:0000256" key="2">
    <source>
        <dbReference type="ARBA" id="ARBA00022692"/>
    </source>
</evidence>
<keyword evidence="3 5" id="KW-1133">Transmembrane helix</keyword>
<evidence type="ECO:0000256" key="1">
    <source>
        <dbReference type="ARBA" id="ARBA00004141"/>
    </source>
</evidence>
<comment type="caution">
    <text evidence="6">The sequence shown here is derived from an EMBL/GenBank/DDBJ whole genome shotgun (WGS) entry which is preliminary data.</text>
</comment>
<proteinExistence type="predicted"/>
<name>A0AAD7GYL8_MYCRO</name>
<feature type="transmembrane region" description="Helical" evidence="5">
    <location>
        <begin position="91"/>
        <end position="112"/>
    </location>
</feature>
<dbReference type="InterPro" id="IPR011701">
    <property type="entry name" value="MFS"/>
</dbReference>
<dbReference type="AlphaFoldDB" id="A0AAD7GYL8"/>
<accession>A0AAD7GYL8</accession>
<sequence>PFNSITNAVTMAPQVELFTTLACRGKISVMEETVFASVEPGNSNSCASDPAVQASVASLITVTSTLLGILTFITCGWWGSFSDRRGRKRMIGISAISQLISAVNVLLVAKYVEQIPGGYYWVLVVDSITLGALGGKQLRVFEPGKIKCSTSLLPRSRVFSLLAGFLLVGVGIGPLLGSLIVRVTHNILSVFYLAAGFRIIQAAFVWFLLPESLSTAQMHRALIKYQAISLPTDDPTPFYLHRVFFFLKPLSVLMPDKPAYPKSLAGRERNWDLPILVLAYGLIILASSSLINQLLYAIFIFGWGSEYLGYCMSGMGITRAIYLTLILPVVIKFMKSRQSAPSVRSAESEALLSNEDPTPRAASATHNSAVDLGLARFSIVVEIATFAALPFAPTGFVFILFFIFGSLSAALSPAIHSLALDIYSRKFGKNEPMESGKLFGALSVVQCLFGQILGPPMYGLIYAATVATFPRTIFFVALGSAVVSFALLNCVRLRPAARDSEGPEDIDG</sequence>
<dbReference type="SUPFAM" id="SSF103473">
    <property type="entry name" value="MFS general substrate transporter"/>
    <property type="match status" value="1"/>
</dbReference>
<evidence type="ECO:0000313" key="6">
    <source>
        <dbReference type="EMBL" id="KAJ7708196.1"/>
    </source>
</evidence>
<feature type="transmembrane region" description="Helical" evidence="5">
    <location>
        <begin position="398"/>
        <end position="423"/>
    </location>
</feature>
<feature type="transmembrane region" description="Helical" evidence="5">
    <location>
        <begin position="158"/>
        <end position="181"/>
    </location>
</feature>
<evidence type="ECO:0000256" key="3">
    <source>
        <dbReference type="ARBA" id="ARBA00022989"/>
    </source>
</evidence>
<organism evidence="6 7">
    <name type="scientific">Mycena rosella</name>
    <name type="common">Pink bonnet</name>
    <name type="synonym">Agaricus rosellus</name>
    <dbReference type="NCBI Taxonomy" id="1033263"/>
    <lineage>
        <taxon>Eukaryota</taxon>
        <taxon>Fungi</taxon>
        <taxon>Dikarya</taxon>
        <taxon>Basidiomycota</taxon>
        <taxon>Agaricomycotina</taxon>
        <taxon>Agaricomycetes</taxon>
        <taxon>Agaricomycetidae</taxon>
        <taxon>Agaricales</taxon>
        <taxon>Marasmiineae</taxon>
        <taxon>Mycenaceae</taxon>
        <taxon>Mycena</taxon>
    </lineage>
</organism>
<feature type="transmembrane region" description="Helical" evidence="5">
    <location>
        <begin position="187"/>
        <end position="209"/>
    </location>
</feature>
<keyword evidence="7" id="KW-1185">Reference proteome</keyword>
<feature type="transmembrane region" description="Helical" evidence="5">
    <location>
        <begin position="307"/>
        <end position="331"/>
    </location>
</feature>
<comment type="subcellular location">
    <subcellularLocation>
        <location evidence="1">Membrane</location>
        <topology evidence="1">Multi-pass membrane protein</topology>
    </subcellularLocation>
</comment>
<feature type="transmembrane region" description="Helical" evidence="5">
    <location>
        <begin position="435"/>
        <end position="454"/>
    </location>
</feature>
<dbReference type="InterPro" id="IPR036259">
    <property type="entry name" value="MFS_trans_sf"/>
</dbReference>
<reference evidence="6" key="1">
    <citation type="submission" date="2023-03" db="EMBL/GenBank/DDBJ databases">
        <title>Massive genome expansion in bonnet fungi (Mycena s.s.) driven by repeated elements and novel gene families across ecological guilds.</title>
        <authorList>
            <consortium name="Lawrence Berkeley National Laboratory"/>
            <person name="Harder C.B."/>
            <person name="Miyauchi S."/>
            <person name="Viragh M."/>
            <person name="Kuo A."/>
            <person name="Thoen E."/>
            <person name="Andreopoulos B."/>
            <person name="Lu D."/>
            <person name="Skrede I."/>
            <person name="Drula E."/>
            <person name="Henrissat B."/>
            <person name="Morin E."/>
            <person name="Kohler A."/>
            <person name="Barry K."/>
            <person name="LaButti K."/>
            <person name="Morin E."/>
            <person name="Salamov A."/>
            <person name="Lipzen A."/>
            <person name="Mereny Z."/>
            <person name="Hegedus B."/>
            <person name="Baldrian P."/>
            <person name="Stursova M."/>
            <person name="Weitz H."/>
            <person name="Taylor A."/>
            <person name="Grigoriev I.V."/>
            <person name="Nagy L.G."/>
            <person name="Martin F."/>
            <person name="Kauserud H."/>
        </authorList>
    </citation>
    <scope>NUCLEOTIDE SEQUENCE</scope>
    <source>
        <strain evidence="6">CBHHK067</strain>
    </source>
</reference>
<dbReference type="Pfam" id="PF07690">
    <property type="entry name" value="MFS_1"/>
    <property type="match status" value="1"/>
</dbReference>
<keyword evidence="4 5" id="KW-0472">Membrane</keyword>